<name>A0ABX1BB99_9ACTN</name>
<dbReference type="InterPro" id="IPR029041">
    <property type="entry name" value="FAD-linked_oxidoreductase-like"/>
</dbReference>
<organism evidence="9 10">
    <name type="scientific">Nonomuraea composti</name>
    <dbReference type="NCBI Taxonomy" id="2720023"/>
    <lineage>
        <taxon>Bacteria</taxon>
        <taxon>Bacillati</taxon>
        <taxon>Actinomycetota</taxon>
        <taxon>Actinomycetes</taxon>
        <taxon>Streptosporangiales</taxon>
        <taxon>Streptosporangiaceae</taxon>
        <taxon>Nonomuraea</taxon>
    </lineage>
</organism>
<accession>A0ABX1BB99</accession>
<evidence type="ECO:0000256" key="3">
    <source>
        <dbReference type="ARBA" id="ARBA00006743"/>
    </source>
</evidence>
<dbReference type="Pfam" id="PF02219">
    <property type="entry name" value="MTHFR"/>
    <property type="match status" value="1"/>
</dbReference>
<dbReference type="EMBL" id="JAATEP010000032">
    <property type="protein sequence ID" value="NJP94826.1"/>
    <property type="molecule type" value="Genomic_DNA"/>
</dbReference>
<sequence>MTAKDAGALEKAAGLLPAGTRVNVTFLAGEDSALRVHAARVIRRLGFRAVPHVSARRLTSERELMRYLSALADAGAAEEVCVVGGDPARPAGPYEDAPALIRTGLLARSGVRQVSVAGYPEGHPHIPPAELWRALEDKHRALLEQDLGMTVITQFGFDAAPVVRWLGELRARGIRSPVRVGVPGPVGVKRLLRYARRFGVNSSAGIVRKYGISLTNLLATAGPERFVERLRGQLDPARHGDVRLHLYTFGDLPASARWAHEHRSARTP</sequence>
<proteinExistence type="inferred from homology"/>
<keyword evidence="5 8" id="KW-0274">FAD</keyword>
<comment type="similarity">
    <text evidence="3 8">Belongs to the methylenetetrahydrofolate reductase family.</text>
</comment>
<dbReference type="Proteomes" id="UP000696294">
    <property type="component" value="Unassembled WGS sequence"/>
</dbReference>
<evidence type="ECO:0000256" key="5">
    <source>
        <dbReference type="ARBA" id="ARBA00022827"/>
    </source>
</evidence>
<dbReference type="SUPFAM" id="SSF51730">
    <property type="entry name" value="FAD-linked oxidoreductase"/>
    <property type="match status" value="1"/>
</dbReference>
<evidence type="ECO:0000256" key="6">
    <source>
        <dbReference type="ARBA" id="ARBA00023002"/>
    </source>
</evidence>
<dbReference type="PANTHER" id="PTHR45754">
    <property type="entry name" value="METHYLENETETRAHYDROFOLATE REDUCTASE"/>
    <property type="match status" value="1"/>
</dbReference>
<dbReference type="InterPro" id="IPR003171">
    <property type="entry name" value="Mehydrof_redctse-like"/>
</dbReference>
<comment type="cofactor">
    <cofactor evidence="1 8">
        <name>FAD</name>
        <dbReference type="ChEBI" id="CHEBI:57692"/>
    </cofactor>
</comment>
<comment type="catalytic activity">
    <reaction evidence="7">
        <text>(6S)-5-methyl-5,6,7,8-tetrahydrofolate + NAD(+) = (6R)-5,10-methylene-5,6,7,8-tetrahydrofolate + NADH + H(+)</text>
        <dbReference type="Rhea" id="RHEA:19821"/>
        <dbReference type="ChEBI" id="CHEBI:15378"/>
        <dbReference type="ChEBI" id="CHEBI:15636"/>
        <dbReference type="ChEBI" id="CHEBI:18608"/>
        <dbReference type="ChEBI" id="CHEBI:57540"/>
        <dbReference type="ChEBI" id="CHEBI:57945"/>
        <dbReference type="EC" id="1.5.1.54"/>
    </reaction>
    <physiologicalReaction direction="right-to-left" evidence="7">
        <dbReference type="Rhea" id="RHEA:19823"/>
    </physiologicalReaction>
</comment>
<keyword evidence="6 8" id="KW-0560">Oxidoreductase</keyword>
<dbReference type="Gene3D" id="3.20.20.220">
    <property type="match status" value="1"/>
</dbReference>
<evidence type="ECO:0000256" key="4">
    <source>
        <dbReference type="ARBA" id="ARBA00022630"/>
    </source>
</evidence>
<gene>
    <name evidence="9" type="ORF">HCN51_36245</name>
</gene>
<dbReference type="PANTHER" id="PTHR45754:SF3">
    <property type="entry name" value="METHYLENETETRAHYDROFOLATE REDUCTASE (NADPH)"/>
    <property type="match status" value="1"/>
</dbReference>
<evidence type="ECO:0000256" key="1">
    <source>
        <dbReference type="ARBA" id="ARBA00001974"/>
    </source>
</evidence>
<evidence type="ECO:0000313" key="9">
    <source>
        <dbReference type="EMBL" id="NJP94826.1"/>
    </source>
</evidence>
<protein>
    <recommendedName>
        <fullName evidence="8">Methylenetetrahydrofolate reductase</fullName>
    </recommendedName>
</protein>
<evidence type="ECO:0000313" key="10">
    <source>
        <dbReference type="Proteomes" id="UP000696294"/>
    </source>
</evidence>
<evidence type="ECO:0000256" key="8">
    <source>
        <dbReference type="RuleBase" id="RU003862"/>
    </source>
</evidence>
<reference evidence="9 10" key="1">
    <citation type="submission" date="2020-03" db="EMBL/GenBank/DDBJ databases">
        <title>WGS of actinomycetes isolated from Thailand.</title>
        <authorList>
            <person name="Thawai C."/>
        </authorList>
    </citation>
    <scope>NUCLEOTIDE SEQUENCE [LARGE SCALE GENOMIC DNA]</scope>
    <source>
        <strain evidence="9 10">FMUSA5-5</strain>
    </source>
</reference>
<evidence type="ECO:0000256" key="2">
    <source>
        <dbReference type="ARBA" id="ARBA00004777"/>
    </source>
</evidence>
<keyword evidence="4 8" id="KW-0285">Flavoprotein</keyword>
<keyword evidence="10" id="KW-1185">Reference proteome</keyword>
<evidence type="ECO:0000256" key="7">
    <source>
        <dbReference type="ARBA" id="ARBA00048628"/>
    </source>
</evidence>
<comment type="pathway">
    <text evidence="2 8">One-carbon metabolism; tetrahydrofolate interconversion.</text>
</comment>
<comment type="caution">
    <text evidence="9">The sequence shown here is derived from an EMBL/GenBank/DDBJ whole genome shotgun (WGS) entry which is preliminary data.</text>
</comment>